<accession>A0A803YA08</accession>
<sequence length="65" mass="7004">MWVSALTLAPLSRREGKEPGAGARALRLETRPESFPQGRCLLPGPLLPSRPAAWGGGKPRSSVRR</sequence>
<dbReference type="InParanoid" id="A0A803YA08"/>
<reference evidence="2" key="3">
    <citation type="submission" date="2025-09" db="UniProtKB">
        <authorList>
            <consortium name="Ensembl"/>
        </authorList>
    </citation>
    <scope>IDENTIFICATION</scope>
</reference>
<dbReference type="AlphaFoldDB" id="A0A803YA08"/>
<feature type="region of interest" description="Disordered" evidence="1">
    <location>
        <begin position="37"/>
        <end position="65"/>
    </location>
</feature>
<organism evidence="2 3">
    <name type="scientific">Meleagris gallopavo</name>
    <name type="common">Wild turkey</name>
    <dbReference type="NCBI Taxonomy" id="9103"/>
    <lineage>
        <taxon>Eukaryota</taxon>
        <taxon>Metazoa</taxon>
        <taxon>Chordata</taxon>
        <taxon>Craniata</taxon>
        <taxon>Vertebrata</taxon>
        <taxon>Euteleostomi</taxon>
        <taxon>Archelosauria</taxon>
        <taxon>Archosauria</taxon>
        <taxon>Dinosauria</taxon>
        <taxon>Saurischia</taxon>
        <taxon>Theropoda</taxon>
        <taxon>Coelurosauria</taxon>
        <taxon>Aves</taxon>
        <taxon>Neognathae</taxon>
        <taxon>Galloanserae</taxon>
        <taxon>Galliformes</taxon>
        <taxon>Phasianidae</taxon>
        <taxon>Meleagridinae</taxon>
        <taxon>Meleagris</taxon>
    </lineage>
</organism>
<evidence type="ECO:0000313" key="3">
    <source>
        <dbReference type="Proteomes" id="UP000001645"/>
    </source>
</evidence>
<reference evidence="2" key="2">
    <citation type="submission" date="2025-08" db="UniProtKB">
        <authorList>
            <consortium name="Ensembl"/>
        </authorList>
    </citation>
    <scope>IDENTIFICATION</scope>
</reference>
<keyword evidence="3" id="KW-1185">Reference proteome</keyword>
<reference evidence="2 3" key="1">
    <citation type="journal article" date="2010" name="PLoS Biol.">
        <title>Multi-platform next-generation sequencing of the domestic turkey (Meleagris gallopavo): genome assembly and analysis.</title>
        <authorList>
            <person name="Dalloul R.A."/>
            <person name="Long J.A."/>
            <person name="Zimin A.V."/>
            <person name="Aslam L."/>
            <person name="Beal K."/>
            <person name="Blomberg L.A."/>
            <person name="Bouffard P."/>
            <person name="Burt D.W."/>
            <person name="Crasta O."/>
            <person name="Crooijmans R.P."/>
            <person name="Cooper K."/>
            <person name="Coulombe R.A."/>
            <person name="De S."/>
            <person name="Delany M.E."/>
            <person name="Dodgson J.B."/>
            <person name="Dong J.J."/>
            <person name="Evans C."/>
            <person name="Frederickson K.M."/>
            <person name="Flicek P."/>
            <person name="Florea L."/>
            <person name="Folkerts O."/>
            <person name="Groenen M.A."/>
            <person name="Harkins T.T."/>
            <person name="Herrero J."/>
            <person name="Hoffmann S."/>
            <person name="Megens H.J."/>
            <person name="Jiang A."/>
            <person name="de Jong P."/>
            <person name="Kaiser P."/>
            <person name="Kim H."/>
            <person name="Kim K.W."/>
            <person name="Kim S."/>
            <person name="Langenberger D."/>
            <person name="Lee M.K."/>
            <person name="Lee T."/>
            <person name="Mane S."/>
            <person name="Marcais G."/>
            <person name="Marz M."/>
            <person name="McElroy A.P."/>
            <person name="Modise T."/>
            <person name="Nefedov M."/>
            <person name="Notredame C."/>
            <person name="Paton I.R."/>
            <person name="Payne W.S."/>
            <person name="Pertea G."/>
            <person name="Prickett D."/>
            <person name="Puiu D."/>
            <person name="Qioa D."/>
            <person name="Raineri E."/>
            <person name="Ruffier M."/>
            <person name="Salzberg S.L."/>
            <person name="Schatz M.C."/>
            <person name="Scheuring C."/>
            <person name="Schmidt C.J."/>
            <person name="Schroeder S."/>
            <person name="Searle S.M."/>
            <person name="Smith E.J."/>
            <person name="Smith J."/>
            <person name="Sonstegard T.S."/>
            <person name="Stadler P.F."/>
            <person name="Tafer H."/>
            <person name="Tu Z.J."/>
            <person name="Van Tassell C.P."/>
            <person name="Vilella A.J."/>
            <person name="Williams K.P."/>
            <person name="Yorke J.A."/>
            <person name="Zhang L."/>
            <person name="Zhang H.B."/>
            <person name="Zhang X."/>
            <person name="Zhang Y."/>
            <person name="Reed K.M."/>
        </authorList>
    </citation>
    <scope>NUCLEOTIDE SEQUENCE [LARGE SCALE GENOMIC DNA]</scope>
</reference>
<dbReference type="Ensembl" id="ENSMGAT00000023349.1">
    <property type="protein sequence ID" value="ENSMGAP00000028605.1"/>
    <property type="gene ID" value="ENSMGAG00000020353.1"/>
</dbReference>
<evidence type="ECO:0000256" key="1">
    <source>
        <dbReference type="SAM" id="MobiDB-lite"/>
    </source>
</evidence>
<feature type="region of interest" description="Disordered" evidence="1">
    <location>
        <begin position="1"/>
        <end position="23"/>
    </location>
</feature>
<proteinExistence type="predicted"/>
<protein>
    <submittedName>
        <fullName evidence="2">Uncharacterized protein</fullName>
    </submittedName>
</protein>
<dbReference type="Proteomes" id="UP000001645">
    <property type="component" value="Chromosome 7"/>
</dbReference>
<evidence type="ECO:0000313" key="2">
    <source>
        <dbReference type="Ensembl" id="ENSMGAP00000028605.1"/>
    </source>
</evidence>
<name>A0A803YA08_MELGA</name>